<dbReference type="SUPFAM" id="SSF46626">
    <property type="entry name" value="Cytochrome c"/>
    <property type="match status" value="1"/>
</dbReference>
<evidence type="ECO:0000259" key="3">
    <source>
        <dbReference type="Pfam" id="PF09098"/>
    </source>
</evidence>
<comment type="caution">
    <text evidence="4">The sequence shown here is derived from an EMBL/GenBank/DDBJ whole genome shotgun (WGS) entry which is preliminary data.</text>
</comment>
<reference evidence="4 5" key="1">
    <citation type="submission" date="2023-07" db="EMBL/GenBank/DDBJ databases">
        <title>Sorghum-associated microbial communities from plants grown in Nebraska, USA.</title>
        <authorList>
            <person name="Schachtman D."/>
        </authorList>
    </citation>
    <scope>NUCLEOTIDE SEQUENCE [LARGE SCALE GENOMIC DNA]</scope>
    <source>
        <strain evidence="4 5">4249</strain>
    </source>
</reference>
<protein>
    <recommendedName>
        <fullName evidence="3">Quinohemoprotein amine dehydrogenase alpha subunit haem binding domain-containing protein</fullName>
    </recommendedName>
</protein>
<evidence type="ECO:0000313" key="4">
    <source>
        <dbReference type="EMBL" id="MDR7152864.1"/>
    </source>
</evidence>
<organism evidence="4 5">
    <name type="scientific">Hydrogenophaga palleronii</name>
    <dbReference type="NCBI Taxonomy" id="65655"/>
    <lineage>
        <taxon>Bacteria</taxon>
        <taxon>Pseudomonadati</taxon>
        <taxon>Pseudomonadota</taxon>
        <taxon>Betaproteobacteria</taxon>
        <taxon>Burkholderiales</taxon>
        <taxon>Comamonadaceae</taxon>
        <taxon>Hydrogenophaga</taxon>
    </lineage>
</organism>
<evidence type="ECO:0000256" key="2">
    <source>
        <dbReference type="SAM" id="SignalP"/>
    </source>
</evidence>
<dbReference type="EMBL" id="JAVDWU010000015">
    <property type="protein sequence ID" value="MDR7152864.1"/>
    <property type="molecule type" value="Genomic_DNA"/>
</dbReference>
<feature type="transmembrane region" description="Helical" evidence="1">
    <location>
        <begin position="151"/>
        <end position="169"/>
    </location>
</feature>
<keyword evidence="2" id="KW-0732">Signal</keyword>
<accession>A0ABU1WUL3</accession>
<dbReference type="Proteomes" id="UP001265700">
    <property type="component" value="Unassembled WGS sequence"/>
</dbReference>
<evidence type="ECO:0000313" key="5">
    <source>
        <dbReference type="Proteomes" id="UP001265700"/>
    </source>
</evidence>
<dbReference type="InterPro" id="IPR036909">
    <property type="entry name" value="Cyt_c-like_dom_sf"/>
</dbReference>
<keyword evidence="5" id="KW-1185">Reference proteome</keyword>
<dbReference type="Gene3D" id="1.10.760.10">
    <property type="entry name" value="Cytochrome c-like domain"/>
    <property type="match status" value="1"/>
</dbReference>
<evidence type="ECO:0000256" key="1">
    <source>
        <dbReference type="SAM" id="Phobius"/>
    </source>
</evidence>
<dbReference type="Pfam" id="PF09098">
    <property type="entry name" value="Dehyd-heme_bind"/>
    <property type="match status" value="1"/>
</dbReference>
<gene>
    <name evidence="4" type="ORF">J2W49_004842</name>
</gene>
<keyword evidence="1" id="KW-0472">Membrane</keyword>
<keyword evidence="1" id="KW-0812">Transmembrane</keyword>
<name>A0ABU1WUL3_9BURK</name>
<feature type="chain" id="PRO_5045095803" description="Quinohemoprotein amine dehydrogenase alpha subunit haem binding domain-containing protein" evidence="2">
    <location>
        <begin position="26"/>
        <end position="190"/>
    </location>
</feature>
<proteinExistence type="predicted"/>
<dbReference type="InterPro" id="IPR015182">
    <property type="entry name" value="QH-AmDH_asu_heme-bd_dom"/>
</dbReference>
<dbReference type="RefSeq" id="WP_310321997.1">
    <property type="nucleotide sequence ID" value="NZ_JAVDWU010000015.1"/>
</dbReference>
<feature type="domain" description="Quinohemoprotein amine dehydrogenase alpha subunit haem binding" evidence="3">
    <location>
        <begin position="86"/>
        <end position="149"/>
    </location>
</feature>
<keyword evidence="1" id="KW-1133">Transmembrane helix</keyword>
<feature type="signal peptide" evidence="2">
    <location>
        <begin position="1"/>
        <end position="25"/>
    </location>
</feature>
<sequence length="190" mass="20999">MGVAAFGRALGPLALLTVLALPAHAEMSGDDYRSPTVLSSPQERAKVAEELEADRLRLSREAEQQQESQARALALQRQREQQRPLGERLLDAKCTRCHSLDIVRSQSKSALGWRWTVERMRWWHGAALEKGEAGVIARQLVQTRGAARSSIWFLAGAGAAGVGVLFFGIRRFQGRRVSAENHAKFNTKGI</sequence>